<evidence type="ECO:0000313" key="2">
    <source>
        <dbReference type="Proteomes" id="UP000244336"/>
    </source>
</evidence>
<protein>
    <submittedName>
        <fullName evidence="1">Uncharacterized protein</fullName>
    </submittedName>
</protein>
<proteinExistence type="predicted"/>
<dbReference type="Proteomes" id="UP000244336">
    <property type="component" value="Chromosome 1"/>
</dbReference>
<dbReference type="EMBL" id="CM009749">
    <property type="protein sequence ID" value="PUZ75275.1"/>
    <property type="molecule type" value="Genomic_DNA"/>
</dbReference>
<accession>A0A2T7F5D1</accession>
<reference evidence="1 2" key="1">
    <citation type="submission" date="2018-04" db="EMBL/GenBank/DDBJ databases">
        <title>WGS assembly of Panicum hallii var. hallii HAL2.</title>
        <authorList>
            <person name="Lovell J."/>
            <person name="Jenkins J."/>
            <person name="Lowry D."/>
            <person name="Mamidi S."/>
            <person name="Sreedasyam A."/>
            <person name="Weng X."/>
            <person name="Barry K."/>
            <person name="Bonette J."/>
            <person name="Campitelli B."/>
            <person name="Daum C."/>
            <person name="Gordon S."/>
            <person name="Gould B."/>
            <person name="Lipzen A."/>
            <person name="MacQueen A."/>
            <person name="Palacio-Mejia J."/>
            <person name="Plott C."/>
            <person name="Shakirov E."/>
            <person name="Shu S."/>
            <person name="Yoshinaga Y."/>
            <person name="Zane M."/>
            <person name="Rokhsar D."/>
            <person name="Grimwood J."/>
            <person name="Schmutz J."/>
            <person name="Juenger T."/>
        </authorList>
    </citation>
    <scope>NUCLEOTIDE SEQUENCE [LARGE SCALE GENOMIC DNA]</scope>
    <source>
        <strain evidence="2">cv. HAL2</strain>
    </source>
</reference>
<name>A0A2T7F5D1_9POAL</name>
<organism evidence="1 2">
    <name type="scientific">Panicum hallii var. hallii</name>
    <dbReference type="NCBI Taxonomy" id="1504633"/>
    <lineage>
        <taxon>Eukaryota</taxon>
        <taxon>Viridiplantae</taxon>
        <taxon>Streptophyta</taxon>
        <taxon>Embryophyta</taxon>
        <taxon>Tracheophyta</taxon>
        <taxon>Spermatophyta</taxon>
        <taxon>Magnoliopsida</taxon>
        <taxon>Liliopsida</taxon>
        <taxon>Poales</taxon>
        <taxon>Poaceae</taxon>
        <taxon>PACMAD clade</taxon>
        <taxon>Panicoideae</taxon>
        <taxon>Panicodae</taxon>
        <taxon>Paniceae</taxon>
        <taxon>Panicinae</taxon>
        <taxon>Panicum</taxon>
        <taxon>Panicum sect. Panicum</taxon>
    </lineage>
</organism>
<gene>
    <name evidence="1" type="ORF">GQ55_1G145800</name>
</gene>
<dbReference type="AlphaFoldDB" id="A0A2T7F5D1"/>
<evidence type="ECO:0000313" key="1">
    <source>
        <dbReference type="EMBL" id="PUZ75275.1"/>
    </source>
</evidence>
<dbReference type="Gramene" id="PUZ75275">
    <property type="protein sequence ID" value="PUZ75275"/>
    <property type="gene ID" value="GQ55_1G145800"/>
</dbReference>
<keyword evidence="2" id="KW-1185">Reference proteome</keyword>
<sequence>MEHIGVGDGIVKLKGEVMDLLLEELNNGVALDNHYITLEDLILSVGDGFVSLCDNLIFSSDRGLELFNLSNLLVNISVMTLSYVGQLVHTTVLKYLIVVLCIHESDCST</sequence>